<dbReference type="EMBL" id="JMSN01000169">
    <property type="protein sequence ID" value="KDN36414.1"/>
    <property type="molecule type" value="Genomic_DNA"/>
</dbReference>
<dbReference type="RefSeq" id="XP_013240039.1">
    <property type="nucleotide sequence ID" value="XM_013384585.1"/>
</dbReference>
<dbReference type="HOGENOM" id="CLU_2293637_0_0_1"/>
<reference evidence="2 3" key="1">
    <citation type="submission" date="2014-05" db="EMBL/GenBank/DDBJ databases">
        <title>Draft genome sequence of a rare smut relative, Tilletiaria anomala UBC 951.</title>
        <authorList>
            <consortium name="DOE Joint Genome Institute"/>
            <person name="Toome M."/>
            <person name="Kuo A."/>
            <person name="Henrissat B."/>
            <person name="Lipzen A."/>
            <person name="Tritt A."/>
            <person name="Yoshinaga Y."/>
            <person name="Zane M."/>
            <person name="Barry K."/>
            <person name="Grigoriev I.V."/>
            <person name="Spatafora J.W."/>
            <person name="Aimea M.C."/>
        </authorList>
    </citation>
    <scope>NUCLEOTIDE SEQUENCE [LARGE SCALE GENOMIC DNA]</scope>
    <source>
        <strain evidence="2 3">UBC 951</strain>
    </source>
</reference>
<dbReference type="AlphaFoldDB" id="A0A066VCD1"/>
<evidence type="ECO:0000313" key="2">
    <source>
        <dbReference type="EMBL" id="KDN36414.1"/>
    </source>
</evidence>
<gene>
    <name evidence="2" type="ORF">K437DRAFT_54892</name>
</gene>
<evidence type="ECO:0000256" key="1">
    <source>
        <dbReference type="SAM" id="MobiDB-lite"/>
    </source>
</evidence>
<feature type="region of interest" description="Disordered" evidence="1">
    <location>
        <begin position="1"/>
        <end position="101"/>
    </location>
</feature>
<keyword evidence="3" id="KW-1185">Reference proteome</keyword>
<evidence type="ECO:0000313" key="3">
    <source>
        <dbReference type="Proteomes" id="UP000027361"/>
    </source>
</evidence>
<feature type="compositionally biased region" description="Low complexity" evidence="1">
    <location>
        <begin position="62"/>
        <end position="90"/>
    </location>
</feature>
<sequence>MTAMASTADARVSHSGADEDGSSLFRNDPRASCSAARASASGPRNAPDDGHRYILGGCKMTSSLSSTDSPSCSSHSFCPASFSISSSSSSPEHGYGHPGRK</sequence>
<dbReference type="GeneID" id="25267602"/>
<organism evidence="2 3">
    <name type="scientific">Tilletiaria anomala (strain ATCC 24038 / CBS 436.72 / UBC 951)</name>
    <dbReference type="NCBI Taxonomy" id="1037660"/>
    <lineage>
        <taxon>Eukaryota</taxon>
        <taxon>Fungi</taxon>
        <taxon>Dikarya</taxon>
        <taxon>Basidiomycota</taxon>
        <taxon>Ustilaginomycotina</taxon>
        <taxon>Exobasidiomycetes</taxon>
        <taxon>Georgefischeriales</taxon>
        <taxon>Tilletiariaceae</taxon>
        <taxon>Tilletiaria</taxon>
    </lineage>
</organism>
<dbReference type="Proteomes" id="UP000027361">
    <property type="component" value="Unassembled WGS sequence"/>
</dbReference>
<accession>A0A066VCD1</accession>
<name>A0A066VCD1_TILAU</name>
<dbReference type="InParanoid" id="A0A066VCD1"/>
<protein>
    <submittedName>
        <fullName evidence="2">Uncharacterized protein</fullName>
    </submittedName>
</protein>
<comment type="caution">
    <text evidence="2">The sequence shown here is derived from an EMBL/GenBank/DDBJ whole genome shotgun (WGS) entry which is preliminary data.</text>
</comment>
<feature type="compositionally biased region" description="Low complexity" evidence="1">
    <location>
        <begin position="30"/>
        <end position="45"/>
    </location>
</feature>
<proteinExistence type="predicted"/>